<dbReference type="InterPro" id="IPR041633">
    <property type="entry name" value="Polbeta"/>
</dbReference>
<dbReference type="CDD" id="cd05403">
    <property type="entry name" value="NT_KNTase_like"/>
    <property type="match status" value="1"/>
</dbReference>
<dbReference type="AlphaFoldDB" id="A0A972FD44"/>
<proteinExistence type="predicted"/>
<evidence type="ECO:0000259" key="1">
    <source>
        <dbReference type="Pfam" id="PF18765"/>
    </source>
</evidence>
<protein>
    <submittedName>
        <fullName evidence="2">Nucleotidyltransferase domain-containing protein</fullName>
    </submittedName>
</protein>
<accession>A0A972FD44</accession>
<dbReference type="Proteomes" id="UP000599523">
    <property type="component" value="Unassembled WGS sequence"/>
</dbReference>
<feature type="domain" description="Polymerase beta nucleotidyltransferase" evidence="1">
    <location>
        <begin position="14"/>
        <end position="99"/>
    </location>
</feature>
<dbReference type="Gene3D" id="3.30.460.10">
    <property type="entry name" value="Beta Polymerase, domain 2"/>
    <property type="match status" value="1"/>
</dbReference>
<evidence type="ECO:0000313" key="3">
    <source>
        <dbReference type="Proteomes" id="UP000599523"/>
    </source>
</evidence>
<dbReference type="InterPro" id="IPR043519">
    <property type="entry name" value="NT_sf"/>
</dbReference>
<dbReference type="SUPFAM" id="SSF81301">
    <property type="entry name" value="Nucleotidyltransferase"/>
    <property type="match status" value="1"/>
</dbReference>
<sequence>MAAQPFGLPPSSLERILETIGRFSEVERVTLFGSRAMGTDRPGSDIDLCLIAPGITLERQLLIARAIDELDLPWQVDLLFMHQIDNAALRDHIDRVGVTLRPLG</sequence>
<evidence type="ECO:0000313" key="2">
    <source>
        <dbReference type="EMBL" id="NMG03092.1"/>
    </source>
</evidence>
<dbReference type="Pfam" id="PF18765">
    <property type="entry name" value="Polbeta"/>
    <property type="match status" value="1"/>
</dbReference>
<dbReference type="EMBL" id="WTVM01000042">
    <property type="protein sequence ID" value="NMG03092.1"/>
    <property type="molecule type" value="Genomic_DNA"/>
</dbReference>
<dbReference type="RefSeq" id="WP_168987850.1">
    <property type="nucleotide sequence ID" value="NZ_CAWPHM010000267.1"/>
</dbReference>
<reference evidence="2" key="1">
    <citation type="submission" date="2019-12" db="EMBL/GenBank/DDBJ databases">
        <title>Comparative genomics gives insights into the taxonomy of the Azoarcus-Aromatoleum group and reveals separate origins of nif in the plant-associated Azoarcus and non-plant-associated Aromatoleum sub-groups.</title>
        <authorList>
            <person name="Lafos M."/>
            <person name="Maluk M."/>
            <person name="Batista M."/>
            <person name="Junghare M."/>
            <person name="Carmona M."/>
            <person name="Faoro H."/>
            <person name="Cruz L.M."/>
            <person name="Battistoni F."/>
            <person name="De Souza E."/>
            <person name="Pedrosa F."/>
            <person name="Chen W.-M."/>
            <person name="Poole P.S."/>
            <person name="Dixon R.A."/>
            <person name="James E.K."/>
        </authorList>
    </citation>
    <scope>NUCLEOTIDE SEQUENCE</scope>
    <source>
        <strain evidence="2">NSC3</strain>
    </source>
</reference>
<name>A0A972FD44_9RHOO</name>
<comment type="caution">
    <text evidence="2">The sequence shown here is derived from an EMBL/GenBank/DDBJ whole genome shotgun (WGS) entry which is preliminary data.</text>
</comment>
<gene>
    <name evidence="2" type="ORF">GPA21_08905</name>
</gene>
<keyword evidence="3" id="KW-1185">Reference proteome</keyword>
<organism evidence="2 3">
    <name type="scientific">Azoarcus taiwanensis</name>
    <dbReference type="NCBI Taxonomy" id="666964"/>
    <lineage>
        <taxon>Bacteria</taxon>
        <taxon>Pseudomonadati</taxon>
        <taxon>Pseudomonadota</taxon>
        <taxon>Betaproteobacteria</taxon>
        <taxon>Rhodocyclales</taxon>
        <taxon>Zoogloeaceae</taxon>
        <taxon>Azoarcus</taxon>
    </lineage>
</organism>